<evidence type="ECO:0000313" key="2">
    <source>
        <dbReference type="EMBL" id="MEZ0164003.1"/>
    </source>
</evidence>
<accession>A0ABV4GXH5</accession>
<dbReference type="Pfam" id="PF02277">
    <property type="entry name" value="DBI_PRT"/>
    <property type="match status" value="1"/>
</dbReference>
<keyword evidence="3" id="KW-1185">Reference proteome</keyword>
<dbReference type="RefSeq" id="WP_370440255.1">
    <property type="nucleotide sequence ID" value="NZ_JBGFTU010000004.1"/>
</dbReference>
<dbReference type="PANTHER" id="PTHR43463:SF1">
    <property type="entry name" value="NICOTINATE-NUCLEOTIDE--DIMETHYLBENZIMIDAZOLE PHOSPHORIBOSYLTRANSFERASE"/>
    <property type="match status" value="1"/>
</dbReference>
<dbReference type="EMBL" id="JBGFTU010000004">
    <property type="protein sequence ID" value="MEZ0164003.1"/>
    <property type="molecule type" value="Genomic_DNA"/>
</dbReference>
<sequence>MTDGPRPLNLREIAEGLRSPHTSEARPRRVAPLLPASRTDGLARWLAGTQDRDVAAPLERVRLVVFAGDHGVAARGISRLGAGWTAGAVRDLVAGRGPVAALAAQVGAEVEVHALGVDWGAEGPVDVPAAVLAGALHPSGDIAVGDALTGAEVEQAVRAGAAVADAAVDAGVDLLLLGDLGAGATTVASTLVGVCLRKGAVDVVGRGSGIDDDTWMRKTAAVRDAVRRGRKLATRPTAVLQAVGSADVAAAVGFLLRSAARRTPVLLDGSLGIAAALVAARGVPGAEKWWQLGAATAEPAQALASERLKLPPVLELGAGRGGGTGALAAVGVLRVAQTLAAADEAELPPLTEPEPEPDPEPAPEPEPEPAPEPQPGDATGGSGGESTRPNV</sequence>
<dbReference type="GO" id="GO:0008939">
    <property type="term" value="F:nicotinate-nucleotide-dimethylbenzimidazole phosphoribosyltransferase activity"/>
    <property type="evidence" value="ECO:0007669"/>
    <property type="project" value="UniProtKB-EC"/>
</dbReference>
<gene>
    <name evidence="2" type="ORF">AB2L27_04390</name>
</gene>
<dbReference type="Proteomes" id="UP001565927">
    <property type="component" value="Unassembled WGS sequence"/>
</dbReference>
<dbReference type="InterPro" id="IPR003200">
    <property type="entry name" value="Nict_dMeBzImd_PRibTrfase"/>
</dbReference>
<proteinExistence type="predicted"/>
<dbReference type="EC" id="2.4.2.21" evidence="2"/>
<dbReference type="InterPro" id="IPR036087">
    <property type="entry name" value="Nict_dMeBzImd_PRibTrfase_sf"/>
</dbReference>
<keyword evidence="2" id="KW-0808">Transferase</keyword>
<dbReference type="SUPFAM" id="SSF52733">
    <property type="entry name" value="Nicotinate mononucleotide:5,6-dimethylbenzimidazole phosphoribosyltransferase (CobT)"/>
    <property type="match status" value="1"/>
</dbReference>
<organism evidence="2 3">
    <name type="scientific">Kineococcus halophytocola</name>
    <dbReference type="NCBI Taxonomy" id="3234027"/>
    <lineage>
        <taxon>Bacteria</taxon>
        <taxon>Bacillati</taxon>
        <taxon>Actinomycetota</taxon>
        <taxon>Actinomycetes</taxon>
        <taxon>Kineosporiales</taxon>
        <taxon>Kineosporiaceae</taxon>
        <taxon>Kineococcus</taxon>
    </lineage>
</organism>
<name>A0ABV4GXH5_9ACTN</name>
<feature type="compositionally biased region" description="Acidic residues" evidence="1">
    <location>
        <begin position="353"/>
        <end position="369"/>
    </location>
</feature>
<protein>
    <submittedName>
        <fullName evidence="2">Nicotinate-nucleotide--dimethylbenzimidazole phosphoribosyltransferase</fullName>
        <ecNumber evidence="2">2.4.2.21</ecNumber>
    </submittedName>
</protein>
<evidence type="ECO:0000313" key="3">
    <source>
        <dbReference type="Proteomes" id="UP001565927"/>
    </source>
</evidence>
<comment type="caution">
    <text evidence="2">The sequence shown here is derived from an EMBL/GenBank/DDBJ whole genome shotgun (WGS) entry which is preliminary data.</text>
</comment>
<reference evidence="2 3" key="1">
    <citation type="submission" date="2024-07" db="EMBL/GenBank/DDBJ databases">
        <authorList>
            <person name="Thanompreechachai J."/>
            <person name="Duangmal K."/>
        </authorList>
    </citation>
    <scope>NUCLEOTIDE SEQUENCE [LARGE SCALE GENOMIC DNA]</scope>
    <source>
        <strain evidence="2 3">LSe6-4</strain>
    </source>
</reference>
<dbReference type="PANTHER" id="PTHR43463">
    <property type="entry name" value="NICOTINATE-NUCLEOTIDE--DIMETHYLBENZIMIDAZOLE PHOSPHORIBOSYLTRANSFERASE"/>
    <property type="match status" value="1"/>
</dbReference>
<keyword evidence="2" id="KW-0328">Glycosyltransferase</keyword>
<evidence type="ECO:0000256" key="1">
    <source>
        <dbReference type="SAM" id="MobiDB-lite"/>
    </source>
</evidence>
<feature type="region of interest" description="Disordered" evidence="1">
    <location>
        <begin position="342"/>
        <end position="391"/>
    </location>
</feature>
<dbReference type="CDD" id="cd02439">
    <property type="entry name" value="DMB-PRT_CobT"/>
    <property type="match status" value="1"/>
</dbReference>
<dbReference type="Gene3D" id="3.40.50.10210">
    <property type="match status" value="1"/>
</dbReference>